<dbReference type="GO" id="GO:0003677">
    <property type="term" value="F:DNA binding"/>
    <property type="evidence" value="ECO:0007669"/>
    <property type="project" value="TreeGrafter"/>
</dbReference>
<feature type="domain" description="DDE-1" evidence="1">
    <location>
        <begin position="22"/>
        <end position="147"/>
    </location>
</feature>
<dbReference type="AlphaFoldDB" id="A0A131YLB4"/>
<dbReference type="GO" id="GO:0005634">
    <property type="term" value="C:nucleus"/>
    <property type="evidence" value="ECO:0007669"/>
    <property type="project" value="TreeGrafter"/>
</dbReference>
<dbReference type="PANTHER" id="PTHR19303">
    <property type="entry name" value="TRANSPOSON"/>
    <property type="match status" value="1"/>
</dbReference>
<proteinExistence type="predicted"/>
<dbReference type="InterPro" id="IPR004875">
    <property type="entry name" value="DDE_SF_endonuclease_dom"/>
</dbReference>
<protein>
    <submittedName>
        <fullName evidence="2">Tigger transposase</fullName>
    </submittedName>
</protein>
<dbReference type="Pfam" id="PF03184">
    <property type="entry name" value="DDE_1"/>
    <property type="match status" value="1"/>
</dbReference>
<dbReference type="PANTHER" id="PTHR19303:SF73">
    <property type="entry name" value="PROTEIN PDC2"/>
    <property type="match status" value="1"/>
</dbReference>
<sequence>MLPRQTLDARGQKCHGGKINKACVTVFLAANMDGLMKLRPFMIGKFKTSNCMRNCRDLPVTYASKRKSWMTRELFGIWLRDWDGELGDQGRNVCLPVDNCSAHYADVQLSNIELKFLPPNTTSKLQPLDQGIIRAFKAIYKRRLVDRWTTSLATTTRQRWLPNSLTWKSLRR</sequence>
<organism evidence="2">
    <name type="scientific">Rhipicephalus appendiculatus</name>
    <name type="common">Brown ear tick</name>
    <dbReference type="NCBI Taxonomy" id="34631"/>
    <lineage>
        <taxon>Eukaryota</taxon>
        <taxon>Metazoa</taxon>
        <taxon>Ecdysozoa</taxon>
        <taxon>Arthropoda</taxon>
        <taxon>Chelicerata</taxon>
        <taxon>Arachnida</taxon>
        <taxon>Acari</taxon>
        <taxon>Parasitiformes</taxon>
        <taxon>Ixodida</taxon>
        <taxon>Ixodoidea</taxon>
        <taxon>Ixodidae</taxon>
        <taxon>Rhipicephalinae</taxon>
        <taxon>Rhipicephalus</taxon>
        <taxon>Rhipicephalus</taxon>
    </lineage>
</organism>
<evidence type="ECO:0000259" key="1">
    <source>
        <dbReference type="Pfam" id="PF03184"/>
    </source>
</evidence>
<accession>A0A131YLB4</accession>
<reference evidence="2" key="1">
    <citation type="journal article" date="2016" name="Ticks Tick Borne Dis.">
        <title>De novo assembly and annotation of the salivary gland transcriptome of Rhipicephalus appendiculatus male and female ticks during blood feeding.</title>
        <authorList>
            <person name="de Castro M.H."/>
            <person name="de Klerk D."/>
            <person name="Pienaar R."/>
            <person name="Latif A.A."/>
            <person name="Rees D.J."/>
            <person name="Mans B.J."/>
        </authorList>
    </citation>
    <scope>NUCLEOTIDE SEQUENCE</scope>
    <source>
        <tissue evidence="2">Salivary glands</tissue>
    </source>
</reference>
<evidence type="ECO:0000313" key="2">
    <source>
        <dbReference type="EMBL" id="JAP79220.1"/>
    </source>
</evidence>
<dbReference type="EMBL" id="GEDV01009337">
    <property type="protein sequence ID" value="JAP79220.1"/>
    <property type="molecule type" value="Transcribed_RNA"/>
</dbReference>
<name>A0A131YLB4_RHIAP</name>
<dbReference type="InterPro" id="IPR050863">
    <property type="entry name" value="CenT-Element_Derived"/>
</dbReference>